<dbReference type="InParanoid" id="A0A5J5F0I8"/>
<protein>
    <submittedName>
        <fullName evidence="6">ATP11 protein-domain-containing protein</fullName>
    </submittedName>
</protein>
<accession>A0A5J5F0I8</accession>
<comment type="subcellular location">
    <subcellularLocation>
        <location evidence="1">Mitochondrion</location>
    </subcellularLocation>
</comment>
<comment type="similarity">
    <text evidence="2">Belongs to the ATP11 family.</text>
</comment>
<feature type="region of interest" description="Disordered" evidence="5">
    <location>
        <begin position="105"/>
        <end position="134"/>
    </location>
</feature>
<dbReference type="OrthoDB" id="16535at2759"/>
<evidence type="ECO:0000256" key="3">
    <source>
        <dbReference type="ARBA" id="ARBA00022946"/>
    </source>
</evidence>
<evidence type="ECO:0000256" key="1">
    <source>
        <dbReference type="ARBA" id="ARBA00004173"/>
    </source>
</evidence>
<dbReference type="PANTHER" id="PTHR13126">
    <property type="entry name" value="CHAPERONE ATP11"/>
    <property type="match status" value="1"/>
</dbReference>
<comment type="caution">
    <text evidence="6">The sequence shown here is derived from an EMBL/GenBank/DDBJ whole genome shotgun (WGS) entry which is preliminary data.</text>
</comment>
<reference evidence="6 7" key="1">
    <citation type="submission" date="2019-09" db="EMBL/GenBank/DDBJ databases">
        <title>Draft genome of the ectomycorrhizal ascomycete Sphaerosporella brunnea.</title>
        <authorList>
            <consortium name="DOE Joint Genome Institute"/>
            <person name="Benucci G.M."/>
            <person name="Marozzi G."/>
            <person name="Antonielli L."/>
            <person name="Sanchez S."/>
            <person name="Marco P."/>
            <person name="Wang X."/>
            <person name="Falini L.B."/>
            <person name="Barry K."/>
            <person name="Haridas S."/>
            <person name="Lipzen A."/>
            <person name="Labutti K."/>
            <person name="Grigoriev I.V."/>
            <person name="Murat C."/>
            <person name="Martin F."/>
            <person name="Albertini E."/>
            <person name="Donnini D."/>
            <person name="Bonito G."/>
        </authorList>
    </citation>
    <scope>NUCLEOTIDE SEQUENCE [LARGE SCALE GENOMIC DNA]</scope>
    <source>
        <strain evidence="6 7">Sb_GMNB300</strain>
    </source>
</reference>
<keyword evidence="4" id="KW-0496">Mitochondrion</keyword>
<evidence type="ECO:0000313" key="6">
    <source>
        <dbReference type="EMBL" id="KAA8909330.1"/>
    </source>
</evidence>
<sequence length="324" mass="35612">MSLSAAAIAARPLALRRGAAAALLPRCQRRSAQVVNIHSRFFQTRVEPRVVAKYREKLEQKQKSAGVGSFEELKEVYKDKIAEVRKDAANTPEVEAVLEAVSTPAPAPSAAPKLSQTPPPAPSPIAAAARKASTPPGVKTLASFVDPEKLSIHNDPAEIEMIWRARFINDPTSLCASVPAETYKRMSTLAKKHPMFLLPLPREGQGVELHLLQWTFPTAESATVIFTTLADYKLRGEFAQPHTTLTHHLELLDSHKVALAQGQVVSERGVTVKEAQLLVIALQKFYGGIEGPQQEKRRKMLEQFSRGDEAFSVDALIEEMEKTV</sequence>
<keyword evidence="3" id="KW-0809">Transit peptide</keyword>
<dbReference type="Proteomes" id="UP000326924">
    <property type="component" value="Unassembled WGS sequence"/>
</dbReference>
<dbReference type="AlphaFoldDB" id="A0A5J5F0I8"/>
<evidence type="ECO:0000256" key="4">
    <source>
        <dbReference type="ARBA" id="ARBA00023128"/>
    </source>
</evidence>
<dbReference type="FunCoup" id="A0A5J5F0I8">
    <property type="interactions" value="314"/>
</dbReference>
<organism evidence="6 7">
    <name type="scientific">Sphaerosporella brunnea</name>
    <dbReference type="NCBI Taxonomy" id="1250544"/>
    <lineage>
        <taxon>Eukaryota</taxon>
        <taxon>Fungi</taxon>
        <taxon>Dikarya</taxon>
        <taxon>Ascomycota</taxon>
        <taxon>Pezizomycotina</taxon>
        <taxon>Pezizomycetes</taxon>
        <taxon>Pezizales</taxon>
        <taxon>Pyronemataceae</taxon>
        <taxon>Sphaerosporella</taxon>
    </lineage>
</organism>
<gene>
    <name evidence="6" type="ORF">FN846DRAFT_624957</name>
</gene>
<evidence type="ECO:0000256" key="5">
    <source>
        <dbReference type="SAM" id="MobiDB-lite"/>
    </source>
</evidence>
<dbReference type="EMBL" id="VXIS01000059">
    <property type="protein sequence ID" value="KAA8909330.1"/>
    <property type="molecule type" value="Genomic_DNA"/>
</dbReference>
<proteinExistence type="inferred from homology"/>
<dbReference type="PANTHER" id="PTHR13126:SF0">
    <property type="entry name" value="ATP SYNTHASE MITOCHONDRIAL F1 COMPLEX ASSEMBLY FACTOR 1"/>
    <property type="match status" value="1"/>
</dbReference>
<feature type="compositionally biased region" description="Low complexity" evidence="5">
    <location>
        <begin position="124"/>
        <end position="134"/>
    </location>
</feature>
<evidence type="ECO:0000313" key="7">
    <source>
        <dbReference type="Proteomes" id="UP000326924"/>
    </source>
</evidence>
<name>A0A5J5F0I8_9PEZI</name>
<dbReference type="InterPro" id="IPR010591">
    <property type="entry name" value="ATP11"/>
</dbReference>
<keyword evidence="7" id="KW-1185">Reference proteome</keyword>
<evidence type="ECO:0000256" key="2">
    <source>
        <dbReference type="ARBA" id="ARBA00009116"/>
    </source>
</evidence>
<dbReference type="Pfam" id="PF06644">
    <property type="entry name" value="ATP11"/>
    <property type="match status" value="1"/>
</dbReference>
<dbReference type="GO" id="GO:0005739">
    <property type="term" value="C:mitochondrion"/>
    <property type="evidence" value="ECO:0007669"/>
    <property type="project" value="UniProtKB-SubCell"/>
</dbReference>
<dbReference type="GO" id="GO:0033615">
    <property type="term" value="P:mitochondrial proton-transporting ATP synthase complex assembly"/>
    <property type="evidence" value="ECO:0007669"/>
    <property type="project" value="TreeGrafter"/>
</dbReference>